<feature type="region of interest" description="Disordered" evidence="1">
    <location>
        <begin position="76"/>
        <end position="131"/>
    </location>
</feature>
<feature type="region of interest" description="Disordered" evidence="1">
    <location>
        <begin position="43"/>
        <end position="64"/>
    </location>
</feature>
<keyword evidence="3" id="KW-1185">Reference proteome</keyword>
<accession>A0AAW1JWL1</accession>
<evidence type="ECO:0000256" key="1">
    <source>
        <dbReference type="SAM" id="MobiDB-lite"/>
    </source>
</evidence>
<proteinExistence type="predicted"/>
<name>A0AAW1JWL1_POPJA</name>
<feature type="compositionally biased region" description="Basic and acidic residues" evidence="1">
    <location>
        <begin position="106"/>
        <end position="131"/>
    </location>
</feature>
<evidence type="ECO:0000313" key="3">
    <source>
        <dbReference type="Proteomes" id="UP001458880"/>
    </source>
</evidence>
<evidence type="ECO:0000313" key="2">
    <source>
        <dbReference type="EMBL" id="KAK9709465.1"/>
    </source>
</evidence>
<organism evidence="2 3">
    <name type="scientific">Popillia japonica</name>
    <name type="common">Japanese beetle</name>
    <dbReference type="NCBI Taxonomy" id="7064"/>
    <lineage>
        <taxon>Eukaryota</taxon>
        <taxon>Metazoa</taxon>
        <taxon>Ecdysozoa</taxon>
        <taxon>Arthropoda</taxon>
        <taxon>Hexapoda</taxon>
        <taxon>Insecta</taxon>
        <taxon>Pterygota</taxon>
        <taxon>Neoptera</taxon>
        <taxon>Endopterygota</taxon>
        <taxon>Coleoptera</taxon>
        <taxon>Polyphaga</taxon>
        <taxon>Scarabaeiformia</taxon>
        <taxon>Scarabaeidae</taxon>
        <taxon>Rutelinae</taxon>
        <taxon>Popillia</taxon>
    </lineage>
</organism>
<gene>
    <name evidence="2" type="ORF">QE152_g26615</name>
</gene>
<feature type="compositionally biased region" description="Basic and acidic residues" evidence="1">
    <location>
        <begin position="43"/>
        <end position="56"/>
    </location>
</feature>
<dbReference type="Proteomes" id="UP001458880">
    <property type="component" value="Unassembled WGS sequence"/>
</dbReference>
<reference evidence="2 3" key="1">
    <citation type="journal article" date="2024" name="BMC Genomics">
        <title>De novo assembly and annotation of Popillia japonica's genome with initial clues to its potential as an invasive pest.</title>
        <authorList>
            <person name="Cucini C."/>
            <person name="Boschi S."/>
            <person name="Funari R."/>
            <person name="Cardaioli E."/>
            <person name="Iannotti N."/>
            <person name="Marturano G."/>
            <person name="Paoli F."/>
            <person name="Bruttini M."/>
            <person name="Carapelli A."/>
            <person name="Frati F."/>
            <person name="Nardi F."/>
        </authorList>
    </citation>
    <scope>NUCLEOTIDE SEQUENCE [LARGE SCALE GENOMIC DNA]</scope>
    <source>
        <strain evidence="2">DMR45628</strain>
    </source>
</reference>
<dbReference type="AlphaFoldDB" id="A0AAW1JWL1"/>
<dbReference type="EMBL" id="JASPKY010000309">
    <property type="protein sequence ID" value="KAK9709465.1"/>
    <property type="molecule type" value="Genomic_DNA"/>
</dbReference>
<protein>
    <submittedName>
        <fullName evidence="2">Uncharacterized protein</fullName>
    </submittedName>
</protein>
<comment type="caution">
    <text evidence="2">The sequence shown here is derived from an EMBL/GenBank/DDBJ whole genome shotgun (WGS) entry which is preliminary data.</text>
</comment>
<sequence length="131" mass="15281">MDINVVLEKHDMESERIPEGDILIQPNQDRQVKILSCENTPDKKTLCHHSTPEKQIRQPSSQMVNIPSPFKSALFWPEEPKDAKPKRSKEKIPSVVSSTQWKAYYKKKDNEKEEKKKKIAERQKKRAEAAK</sequence>